<reference evidence="3" key="1">
    <citation type="submission" date="2014-11" db="EMBL/GenBank/DDBJ databases">
        <authorList>
            <person name="Otto D Thomas"/>
            <person name="Naeem Raeece"/>
        </authorList>
    </citation>
    <scope>NUCLEOTIDE SEQUENCE</scope>
</reference>
<dbReference type="EMBL" id="CDMZ01002036">
    <property type="protein sequence ID" value="CEM40424.1"/>
    <property type="molecule type" value="Genomic_DNA"/>
</dbReference>
<evidence type="ECO:0000313" key="3">
    <source>
        <dbReference type="EMBL" id="CEM40424.1"/>
    </source>
</evidence>
<organism evidence="3">
    <name type="scientific">Chromera velia CCMP2878</name>
    <dbReference type="NCBI Taxonomy" id="1169474"/>
    <lineage>
        <taxon>Eukaryota</taxon>
        <taxon>Sar</taxon>
        <taxon>Alveolata</taxon>
        <taxon>Colpodellida</taxon>
        <taxon>Chromeraceae</taxon>
        <taxon>Chromera</taxon>
    </lineage>
</organism>
<feature type="coiled-coil region" evidence="1">
    <location>
        <begin position="441"/>
        <end position="475"/>
    </location>
</feature>
<evidence type="ECO:0000256" key="2">
    <source>
        <dbReference type="SAM" id="MobiDB-lite"/>
    </source>
</evidence>
<feature type="compositionally biased region" description="Polar residues" evidence="2">
    <location>
        <begin position="93"/>
        <end position="107"/>
    </location>
</feature>
<gene>
    <name evidence="3" type="ORF">Cvel_25302</name>
</gene>
<feature type="coiled-coil region" evidence="1">
    <location>
        <begin position="170"/>
        <end position="257"/>
    </location>
</feature>
<sequence length="478" mass="51450">MDLFGKAGLGKATDSVPVRGGFSVDAPGVAHGESRKVLLPTSRSPVVSPTSVSVFGDRGGAGELQSLIAASALTGSTTAIGGGGGGGRAESKFVSSQQTPQGVTVNTSGDSRLDYLVDRLYSLENRISRAEDSLRASRDEVKTGRAETASDLRSLSELVQSGQSRAEEGRKAVEGSVSALSAEIREVRQQAQEGVALATEGSRSASERIEAVLARLERCERDGGALASLGQTLQGGMQSVEKNADGLAERLRLLEQRFASREETVQGLSEGQRDLGRAVRDICGDVEGLRTMVVNLNGTVVGGLRAEVESLCRDLAAVRERSEVANAEVIILRNEVVAGHQQAKAGEERMGEAVQEVDTRLRRHIAEKNDVTLQRIGGVQSEVRGLLDRLEARVDSRLEAVQQRQREASDTFSSALLEVRALMKEMEDSSERRESSLCGNIEGLQKTIEGLQGNLKILQEARERMEEERKWTDDRVSE</sequence>
<proteinExistence type="predicted"/>
<dbReference type="PhylomeDB" id="A0A0G4H934"/>
<accession>A0A0G4H934</accession>
<dbReference type="VEuPathDB" id="CryptoDB:Cvel_25302"/>
<dbReference type="AlphaFoldDB" id="A0A0G4H934"/>
<keyword evidence="1" id="KW-0175">Coiled coil</keyword>
<feature type="region of interest" description="Disordered" evidence="2">
    <location>
        <begin position="81"/>
        <end position="107"/>
    </location>
</feature>
<name>A0A0G4H934_9ALVE</name>
<evidence type="ECO:0000256" key="1">
    <source>
        <dbReference type="SAM" id="Coils"/>
    </source>
</evidence>
<dbReference type="Gene3D" id="1.10.287.1490">
    <property type="match status" value="1"/>
</dbReference>
<protein>
    <submittedName>
        <fullName evidence="3">Uncharacterized protein</fullName>
    </submittedName>
</protein>